<evidence type="ECO:0000256" key="11">
    <source>
        <dbReference type="PIRSR" id="PIRSR601461-2"/>
    </source>
</evidence>
<dbReference type="InterPro" id="IPR021109">
    <property type="entry name" value="Peptidase_aspartic_dom_sf"/>
</dbReference>
<dbReference type="PANTHER" id="PTHR47966">
    <property type="entry name" value="BETA-SITE APP-CLEAVING ENZYME, ISOFORM A-RELATED"/>
    <property type="match status" value="1"/>
</dbReference>
<dbReference type="Gene3D" id="2.40.70.10">
    <property type="entry name" value="Acid Proteases"/>
    <property type="match status" value="2"/>
</dbReference>
<keyword evidence="16" id="KW-1185">Reference proteome</keyword>
<dbReference type="GO" id="GO:0098552">
    <property type="term" value="C:side of membrane"/>
    <property type="evidence" value="ECO:0007669"/>
    <property type="project" value="UniProtKB-KW"/>
</dbReference>
<dbReference type="VEuPathDB" id="FungiDB:PV07_03883"/>
<dbReference type="HOGENOM" id="CLU_013253_9_3_1"/>
<comment type="similarity">
    <text evidence="2 12">Belongs to the peptidase A1 family.</text>
</comment>
<dbReference type="STRING" id="569365.A0A0D2D9C7"/>
<evidence type="ECO:0000256" key="1">
    <source>
        <dbReference type="ARBA" id="ARBA00004609"/>
    </source>
</evidence>
<evidence type="ECO:0000256" key="2">
    <source>
        <dbReference type="ARBA" id="ARBA00007447"/>
    </source>
</evidence>
<keyword evidence="6 12" id="KW-0064">Aspartyl protease</keyword>
<gene>
    <name evidence="15" type="ORF">PV07_03883</name>
</gene>
<dbReference type="PROSITE" id="PS51767">
    <property type="entry name" value="PEPTIDASE_A1"/>
    <property type="match status" value="1"/>
</dbReference>
<evidence type="ECO:0000256" key="9">
    <source>
        <dbReference type="ARBA" id="ARBA00068059"/>
    </source>
</evidence>
<evidence type="ECO:0000256" key="7">
    <source>
        <dbReference type="ARBA" id="ARBA00022801"/>
    </source>
</evidence>
<keyword evidence="3" id="KW-0449">Lipoprotein</keyword>
<dbReference type="AlphaFoldDB" id="A0A0D2D9C7"/>
<feature type="domain" description="Peptidase A1" evidence="14">
    <location>
        <begin position="70"/>
        <end position="402"/>
    </location>
</feature>
<sequence length="495" mass="51266">MRLSTASVAVTALSASLISSIQLAVRSSPRVLSLPIAKNSVPDVLTRDRARLRRRTGTVEATLDNELTLYYANISLGTPKQSFRVQLDTGSSDLWVNEANSTYCESSEDVCQGGTYDRTSSSTYKFANANFDLTYADGSSASGIYATDTLHFGSVTLDSFQFGIGETSTADNNVMGIGYMTDESEDGTTGSTYANLPQALVAAGQISSNAYSLWLNDLDANTGEILFGGVDTDKYSGELATIPVLKSDGGYSELAVALTGISVYGTDLSSSSSLPTGVVLDSGSTLSYLPDALAEEIYSQMDATYSSSEGYAYVACGGGSSSSDNTIDFTFSGKTIKVPFDELILGTAASSNGQPLSFENGEEACILGLAPLGSSSTAVLGDTFLRSAYVVYDLANNEISLAQTVFNATSSTIREITTGSDSVPGAVAVASAVTTIAVGTGETSAAMFGVATAAASTGNQISTSVRLDLSLSGIVYTAIIAILTSAVAMNTWPLV</sequence>
<feature type="transmembrane region" description="Helical" evidence="13">
    <location>
        <begin position="469"/>
        <end position="489"/>
    </location>
</feature>
<evidence type="ECO:0000256" key="5">
    <source>
        <dbReference type="ARBA" id="ARBA00022729"/>
    </source>
</evidence>
<keyword evidence="13" id="KW-0812">Transmembrane</keyword>
<feature type="disulfide bond" evidence="11">
    <location>
        <begin position="316"/>
        <end position="365"/>
    </location>
</feature>
<evidence type="ECO:0000313" key="15">
    <source>
        <dbReference type="EMBL" id="KIW32329.1"/>
    </source>
</evidence>
<evidence type="ECO:0000313" key="16">
    <source>
        <dbReference type="Proteomes" id="UP000054466"/>
    </source>
</evidence>
<dbReference type="GO" id="GO:0005886">
    <property type="term" value="C:plasma membrane"/>
    <property type="evidence" value="ECO:0007669"/>
    <property type="project" value="UniProtKB-SubCell"/>
</dbReference>
<dbReference type="SUPFAM" id="SSF50630">
    <property type="entry name" value="Acid proteases"/>
    <property type="match status" value="1"/>
</dbReference>
<keyword evidence="7 12" id="KW-0378">Hydrolase</keyword>
<feature type="active site" evidence="10">
    <location>
        <position position="88"/>
    </location>
</feature>
<dbReference type="EMBL" id="KN847041">
    <property type="protein sequence ID" value="KIW32329.1"/>
    <property type="molecule type" value="Genomic_DNA"/>
</dbReference>
<dbReference type="GO" id="GO:0004190">
    <property type="term" value="F:aspartic-type endopeptidase activity"/>
    <property type="evidence" value="ECO:0007669"/>
    <property type="project" value="UniProtKB-KW"/>
</dbReference>
<proteinExistence type="inferred from homology"/>
<dbReference type="PROSITE" id="PS00141">
    <property type="entry name" value="ASP_PROTEASE"/>
    <property type="match status" value="1"/>
</dbReference>
<keyword evidence="3" id="KW-0325">Glycoprotein</keyword>
<evidence type="ECO:0000256" key="10">
    <source>
        <dbReference type="PIRSR" id="PIRSR601461-1"/>
    </source>
</evidence>
<evidence type="ECO:0000256" key="4">
    <source>
        <dbReference type="ARBA" id="ARBA00022670"/>
    </source>
</evidence>
<dbReference type="PRINTS" id="PR00792">
    <property type="entry name" value="PEPSIN"/>
</dbReference>
<keyword evidence="13" id="KW-0472">Membrane</keyword>
<keyword evidence="13" id="KW-1133">Transmembrane helix</keyword>
<comment type="subcellular location">
    <subcellularLocation>
        <location evidence="1">Cell membrane</location>
        <topology evidence="1">Lipid-anchor</topology>
        <topology evidence="1">GPI-anchor</topology>
    </subcellularLocation>
</comment>
<keyword evidence="11" id="KW-1015">Disulfide bond</keyword>
<evidence type="ECO:0000256" key="3">
    <source>
        <dbReference type="ARBA" id="ARBA00022622"/>
    </source>
</evidence>
<dbReference type="Pfam" id="PF00026">
    <property type="entry name" value="Asp"/>
    <property type="match status" value="1"/>
</dbReference>
<accession>A0A0D2D9C7</accession>
<keyword evidence="5" id="KW-0732">Signal</keyword>
<dbReference type="InterPro" id="IPR001969">
    <property type="entry name" value="Aspartic_peptidase_AS"/>
</dbReference>
<evidence type="ECO:0000256" key="8">
    <source>
        <dbReference type="ARBA" id="ARBA00067536"/>
    </source>
</evidence>
<evidence type="ECO:0000259" key="14">
    <source>
        <dbReference type="PROSITE" id="PS51767"/>
    </source>
</evidence>
<dbReference type="PANTHER" id="PTHR47966:SF65">
    <property type="entry name" value="ASPARTIC-TYPE ENDOPEPTIDASE"/>
    <property type="match status" value="1"/>
</dbReference>
<keyword evidence="3" id="KW-0336">GPI-anchor</keyword>
<feature type="active site" evidence="10">
    <location>
        <position position="281"/>
    </location>
</feature>
<evidence type="ECO:0000256" key="13">
    <source>
        <dbReference type="SAM" id="Phobius"/>
    </source>
</evidence>
<name>A0A0D2D9C7_9EURO</name>
<dbReference type="OrthoDB" id="771136at2759"/>
<protein>
    <recommendedName>
        <fullName evidence="9">Probable aspartic-type endopeptidase OPSB</fullName>
    </recommendedName>
    <alternativeName>
        <fullName evidence="8">Probable aspartic-type endopeptidase opsB</fullName>
    </alternativeName>
</protein>
<dbReference type="Proteomes" id="UP000054466">
    <property type="component" value="Unassembled WGS sequence"/>
</dbReference>
<reference evidence="15 16" key="1">
    <citation type="submission" date="2015-01" db="EMBL/GenBank/DDBJ databases">
        <title>The Genome Sequence of Cladophialophora immunda CBS83496.</title>
        <authorList>
            <consortium name="The Broad Institute Genomics Platform"/>
            <person name="Cuomo C."/>
            <person name="de Hoog S."/>
            <person name="Gorbushina A."/>
            <person name="Stielow B."/>
            <person name="Teixiera M."/>
            <person name="Abouelleil A."/>
            <person name="Chapman S.B."/>
            <person name="Priest M."/>
            <person name="Young S.K."/>
            <person name="Wortman J."/>
            <person name="Nusbaum C."/>
            <person name="Birren B."/>
        </authorList>
    </citation>
    <scope>NUCLEOTIDE SEQUENCE [LARGE SCALE GENOMIC DNA]</scope>
    <source>
        <strain evidence="15 16">CBS 83496</strain>
    </source>
</reference>
<keyword evidence="4 12" id="KW-0645">Protease</keyword>
<dbReference type="GO" id="GO:0006508">
    <property type="term" value="P:proteolysis"/>
    <property type="evidence" value="ECO:0007669"/>
    <property type="project" value="UniProtKB-KW"/>
</dbReference>
<dbReference type="FunFam" id="2.40.70.10:FF:000011">
    <property type="entry name" value="Aspartic protease"/>
    <property type="match status" value="1"/>
</dbReference>
<dbReference type="RefSeq" id="XP_016252545.1">
    <property type="nucleotide sequence ID" value="XM_016390643.1"/>
</dbReference>
<evidence type="ECO:0000256" key="6">
    <source>
        <dbReference type="ARBA" id="ARBA00022750"/>
    </source>
</evidence>
<organism evidence="15 16">
    <name type="scientific">Cladophialophora immunda</name>
    <dbReference type="NCBI Taxonomy" id="569365"/>
    <lineage>
        <taxon>Eukaryota</taxon>
        <taxon>Fungi</taxon>
        <taxon>Dikarya</taxon>
        <taxon>Ascomycota</taxon>
        <taxon>Pezizomycotina</taxon>
        <taxon>Eurotiomycetes</taxon>
        <taxon>Chaetothyriomycetidae</taxon>
        <taxon>Chaetothyriales</taxon>
        <taxon>Herpotrichiellaceae</taxon>
        <taxon>Cladophialophora</taxon>
    </lineage>
</organism>
<dbReference type="GeneID" id="27343077"/>
<dbReference type="InterPro" id="IPR033876">
    <property type="entry name" value="SAP-like"/>
</dbReference>
<dbReference type="CDD" id="cd05474">
    <property type="entry name" value="SAP_like"/>
    <property type="match status" value="1"/>
</dbReference>
<dbReference type="InterPro" id="IPR033121">
    <property type="entry name" value="PEPTIDASE_A1"/>
</dbReference>
<evidence type="ECO:0000256" key="12">
    <source>
        <dbReference type="RuleBase" id="RU000454"/>
    </source>
</evidence>
<dbReference type="InterPro" id="IPR001461">
    <property type="entry name" value="Aspartic_peptidase_A1"/>
</dbReference>